<evidence type="ECO:0000256" key="1">
    <source>
        <dbReference type="ARBA" id="ARBA00004616"/>
    </source>
</evidence>
<dbReference type="InterPro" id="IPR027417">
    <property type="entry name" value="P-loop_NTPase"/>
</dbReference>
<dbReference type="GO" id="GO:0003924">
    <property type="term" value="F:GTPase activity"/>
    <property type="evidence" value="ECO:0007669"/>
    <property type="project" value="InterPro"/>
</dbReference>
<name>A0A8D1DTU7_PIG</name>
<evidence type="ECO:0000256" key="2">
    <source>
        <dbReference type="ARBA" id="ARBA00006270"/>
    </source>
</evidence>
<dbReference type="SMART" id="SM00173">
    <property type="entry name" value="RAS"/>
    <property type="match status" value="1"/>
</dbReference>
<gene>
    <name evidence="11" type="primary">RAB7B</name>
</gene>
<dbReference type="PANTHER" id="PTHR47981:SF22">
    <property type="entry name" value="RAS-RELATED PROTEIN RAB-7B"/>
    <property type="match status" value="1"/>
</dbReference>
<organism evidence="11 12">
    <name type="scientific">Sus scrofa</name>
    <name type="common">Pig</name>
    <dbReference type="NCBI Taxonomy" id="9823"/>
    <lineage>
        <taxon>Eukaryota</taxon>
        <taxon>Metazoa</taxon>
        <taxon>Chordata</taxon>
        <taxon>Craniata</taxon>
        <taxon>Vertebrata</taxon>
        <taxon>Euteleostomi</taxon>
        <taxon>Mammalia</taxon>
        <taxon>Eutheria</taxon>
        <taxon>Laurasiatheria</taxon>
        <taxon>Artiodactyla</taxon>
        <taxon>Suina</taxon>
        <taxon>Suidae</taxon>
        <taxon>Sus</taxon>
    </lineage>
</organism>
<dbReference type="PROSITE" id="PS51419">
    <property type="entry name" value="RAB"/>
    <property type="match status" value="1"/>
</dbReference>
<evidence type="ECO:0000256" key="3">
    <source>
        <dbReference type="ARBA" id="ARBA00022448"/>
    </source>
</evidence>
<comment type="similarity">
    <text evidence="2">Belongs to the small GTPase superfamily. Rab family.</text>
</comment>
<keyword evidence="5" id="KW-0653">Protein transport</keyword>
<dbReference type="InterPro" id="IPR001806">
    <property type="entry name" value="Small_GTPase"/>
</dbReference>
<keyword evidence="3" id="KW-0813">Transport</keyword>
<proteinExistence type="inferred from homology"/>
<dbReference type="GO" id="GO:0005764">
    <property type="term" value="C:lysosome"/>
    <property type="evidence" value="ECO:0007669"/>
    <property type="project" value="UniProtKB-ARBA"/>
</dbReference>
<evidence type="ECO:0000256" key="9">
    <source>
        <dbReference type="ARBA" id="ARBA00058158"/>
    </source>
</evidence>
<dbReference type="Ensembl" id="ENSSSCT00040029773.1">
    <property type="protein sequence ID" value="ENSSSCP00040012450.1"/>
    <property type="gene ID" value="ENSSSCG00040022201.1"/>
</dbReference>
<dbReference type="PROSITE" id="PS51420">
    <property type="entry name" value="RHO"/>
    <property type="match status" value="1"/>
</dbReference>
<dbReference type="Gene3D" id="3.40.50.300">
    <property type="entry name" value="P-loop containing nucleotide triphosphate hydrolases"/>
    <property type="match status" value="1"/>
</dbReference>
<dbReference type="Pfam" id="PF00071">
    <property type="entry name" value="Ras"/>
    <property type="match status" value="1"/>
</dbReference>
<dbReference type="PROSITE" id="PS51417">
    <property type="entry name" value="ARF"/>
    <property type="match status" value="1"/>
</dbReference>
<evidence type="ECO:0000256" key="4">
    <source>
        <dbReference type="ARBA" id="ARBA00022741"/>
    </source>
</evidence>
<reference evidence="11" key="1">
    <citation type="submission" date="2025-08" db="UniProtKB">
        <authorList>
            <consortium name="Ensembl"/>
        </authorList>
    </citation>
    <scope>IDENTIFICATION</scope>
</reference>
<dbReference type="PROSITE" id="PS51421">
    <property type="entry name" value="RAS"/>
    <property type="match status" value="1"/>
</dbReference>
<dbReference type="FunFam" id="3.40.50.300:FF:000751">
    <property type="entry name" value="Rab family GTPase, putative"/>
    <property type="match status" value="1"/>
</dbReference>
<dbReference type="GO" id="GO:0002682">
    <property type="term" value="P:regulation of immune system process"/>
    <property type="evidence" value="ECO:0007669"/>
    <property type="project" value="UniProtKB-ARBA"/>
</dbReference>
<keyword evidence="7" id="KW-0449">Lipoprotein</keyword>
<dbReference type="SMART" id="SM00174">
    <property type="entry name" value="RHO"/>
    <property type="match status" value="1"/>
</dbReference>
<evidence type="ECO:0000256" key="7">
    <source>
        <dbReference type="ARBA" id="ARBA00023288"/>
    </source>
</evidence>
<keyword evidence="4" id="KW-0547">Nucleotide-binding</keyword>
<evidence type="ECO:0000313" key="12">
    <source>
        <dbReference type="Proteomes" id="UP000694722"/>
    </source>
</evidence>
<dbReference type="NCBIfam" id="TIGR00231">
    <property type="entry name" value="small_GTP"/>
    <property type="match status" value="1"/>
</dbReference>
<accession>A0A8D1DTU7</accession>
<dbReference type="Proteomes" id="UP000694722">
    <property type="component" value="Unplaced"/>
</dbReference>
<evidence type="ECO:0000313" key="11">
    <source>
        <dbReference type="Ensembl" id="ENSSSCP00040012450.1"/>
    </source>
</evidence>
<sequence>MRERRGKLRRKWLGLTKLPFLLPKPFASDPAESVVLRGDPPHPPQHRENPCLPLEAERALEAFLGSCLFQQHQRLRSPSMNPRKKVDLKLIIIGALGVGKTSLLHQYVHKTFYEDYQTTLGASILSKIIILDDTTLKLQIWDTGGQERFRSMVSTFYKGSDGCILAFDVTDLESFEALETWRGDVLAKTIPMEQSYPMVVLGNKIDLADRQVPQEVAQGWCKEKDIPYFEVSAKNDINVVQAFEMLAGRALSRYRSILESYFTDSIKLSPEDQSKSRCC</sequence>
<keyword evidence="6" id="KW-0342">GTP-binding</keyword>
<dbReference type="GO" id="GO:0005770">
    <property type="term" value="C:late endosome"/>
    <property type="evidence" value="ECO:0007669"/>
    <property type="project" value="UniProtKB-ARBA"/>
</dbReference>
<dbReference type="SUPFAM" id="SSF52540">
    <property type="entry name" value="P-loop containing nucleoside triphosphate hydrolases"/>
    <property type="match status" value="1"/>
</dbReference>
<dbReference type="InterPro" id="IPR005225">
    <property type="entry name" value="Small_GTP-bd"/>
</dbReference>
<dbReference type="PANTHER" id="PTHR47981">
    <property type="entry name" value="RAB FAMILY"/>
    <property type="match status" value="1"/>
</dbReference>
<dbReference type="AlphaFoldDB" id="A0A8D1DTU7"/>
<evidence type="ECO:0000256" key="6">
    <source>
        <dbReference type="ARBA" id="ARBA00023134"/>
    </source>
</evidence>
<evidence type="ECO:0000256" key="10">
    <source>
        <dbReference type="ARBA" id="ARBA00067801"/>
    </source>
</evidence>
<evidence type="ECO:0000256" key="5">
    <source>
        <dbReference type="ARBA" id="ARBA00022927"/>
    </source>
</evidence>
<dbReference type="CDD" id="cd00154">
    <property type="entry name" value="Rab"/>
    <property type="match status" value="1"/>
</dbReference>
<dbReference type="GO" id="GO:0015031">
    <property type="term" value="P:protein transport"/>
    <property type="evidence" value="ECO:0007669"/>
    <property type="project" value="UniProtKB-KW"/>
</dbReference>
<dbReference type="PRINTS" id="PR00449">
    <property type="entry name" value="RASTRNSFRMNG"/>
</dbReference>
<dbReference type="SMART" id="SM00175">
    <property type="entry name" value="RAB"/>
    <property type="match status" value="1"/>
</dbReference>
<comment type="subcellular location">
    <subcellularLocation>
        <location evidence="1">Cytoplasmic vesicle</location>
        <location evidence="1">Phagosome membrane</location>
        <topology evidence="1">Lipid-anchor</topology>
        <orientation evidence="1">Cytoplasmic side</orientation>
    </subcellularLocation>
</comment>
<keyword evidence="8" id="KW-0636">Prenylation</keyword>
<evidence type="ECO:0000256" key="8">
    <source>
        <dbReference type="ARBA" id="ARBA00023289"/>
    </source>
</evidence>
<dbReference type="SMART" id="SM00176">
    <property type="entry name" value="RAN"/>
    <property type="match status" value="1"/>
</dbReference>
<comment type="function">
    <text evidence="9">Controls vesicular trafficking from endosomes to the trans-Golgi network (TGN). Acts as a negative regulator of TLR9 signaling and can suppress TLR9-triggered TNFA, IL6, and IFNB production in macrophages by promoting TLR9 lysosomal degradation. Also negatively regulates TLR4 signaling in macrophages by promoting lysosomal degradation of TLR4. Promotes megakaryocytic differentiation by increasing NF-kappa-B-dependent IL6 production and subsequently enhancing the association of STAT3 with GATA1. Not involved in the regulation of the EGF- and EGFR degradation pathway.</text>
</comment>
<protein>
    <recommendedName>
        <fullName evidence="10">Ras-related protein Rab-7b</fullName>
    </recommendedName>
</protein>
<dbReference type="GO" id="GO:0005525">
    <property type="term" value="F:GTP binding"/>
    <property type="evidence" value="ECO:0007669"/>
    <property type="project" value="UniProtKB-KW"/>
</dbReference>
<dbReference type="GO" id="GO:0030670">
    <property type="term" value="C:phagocytic vesicle membrane"/>
    <property type="evidence" value="ECO:0007669"/>
    <property type="project" value="UniProtKB-SubCell"/>
</dbReference>